<feature type="domain" description="PIN" evidence="5">
    <location>
        <begin position="25"/>
        <end position="140"/>
    </location>
</feature>
<feature type="domain" description="AAA+ ATPase" evidence="4">
    <location>
        <begin position="283"/>
        <end position="418"/>
    </location>
</feature>
<dbReference type="Gene3D" id="3.40.50.1010">
    <property type="entry name" value="5'-nuclease"/>
    <property type="match status" value="1"/>
</dbReference>
<evidence type="ECO:0000256" key="1">
    <source>
        <dbReference type="ARBA" id="ARBA00046345"/>
    </source>
</evidence>
<dbReference type="InterPro" id="IPR002716">
    <property type="entry name" value="PIN_dom"/>
</dbReference>
<gene>
    <name evidence="6" type="ORF">NTE_02293</name>
</gene>
<dbReference type="HOGENOM" id="CLU_023387_0_0_2"/>
<dbReference type="InterPro" id="IPR029060">
    <property type="entry name" value="PIN-like_dom_sf"/>
</dbReference>
<dbReference type="PANTHER" id="PTHR11603:SF147">
    <property type="entry name" value="MEMBRANE PROTEIN"/>
    <property type="match status" value="1"/>
</dbReference>
<dbReference type="SUPFAM" id="SSF54791">
    <property type="entry name" value="Eukaryotic type KH-domain (KH-domain type I)"/>
    <property type="match status" value="1"/>
</dbReference>
<dbReference type="PROSITE" id="PS50084">
    <property type="entry name" value="KH_TYPE_1"/>
    <property type="match status" value="1"/>
</dbReference>
<sequence>MYNFYDNKSLSTVFLNPQSGENHVAKFVLDTSIIIDGEITKMLEAGDIEDKSEIIIPLAVLDELQAQASTNKEHGFVGLAEIKKMRELASARDITVRFSGARPDINDIRLAKHGRIDAIIKDVAMNESATLLTADYVQALVAEAQGIKSRHIRAPTKTADLAFEKFFDESTMSVHLKENVVPMAKRGKPGNFQLVQVGSAKSTYGQLNEMVKEISEASRVSGTGTVEISRSGATVIQFGLYRIAITRPPFSDGFEVTIVRPTVRLALADYHASEKLMERLSGKAEGIIIAGPPGSGKSTLASSLAEFYAQKGKIVKTFESPRDLQVPEEVTQYGPLEGSFEKAVDILLLVRPDYTIYDEVRRAQDFQVFADMRLAGVGMVGVVHASSPLDAVQRFMGKVELGMIPHILDTIIFVKEGRIDKVYELSLTVKVPSGMTEADLARPLVEVRDFESGAVEYEIYTYGEENVVVPVSKARGGSDESGIKKLAQSKIMDVVRRFDPRAEVNILSENRVQVKVSKDAAPKIIGRGGSTINELEEELGVHIDVEVKTPTLGKEVPFEVSESGSAITLLVDEEVIGRSVDLYIDDEYIMSSQVGKKARVKIDKRSEAGKQVFNAVVSGQEMRMFLSKR</sequence>
<dbReference type="Gene3D" id="3.30.1370.10">
    <property type="entry name" value="K Homology domain, type 1"/>
    <property type="match status" value="1"/>
</dbReference>
<organism evidence="6 7">
    <name type="scientific">Candidatus Nitrososphaera evergladensis SR1</name>
    <dbReference type="NCBI Taxonomy" id="1459636"/>
    <lineage>
        <taxon>Archaea</taxon>
        <taxon>Nitrososphaerota</taxon>
        <taxon>Nitrososphaeria</taxon>
        <taxon>Nitrososphaerales</taxon>
        <taxon>Nitrososphaeraceae</taxon>
        <taxon>Nitrososphaera</taxon>
    </lineage>
</organism>
<proteinExistence type="inferred from homology"/>
<evidence type="ECO:0000259" key="4">
    <source>
        <dbReference type="SMART" id="SM00382"/>
    </source>
</evidence>
<dbReference type="CDD" id="cd09878">
    <property type="entry name" value="PIN_VapC_VirB11L-ATPase-like"/>
    <property type="match status" value="1"/>
</dbReference>
<dbReference type="eggNOG" id="arCOG04116">
    <property type="taxonomic scope" value="Archaea"/>
</dbReference>
<dbReference type="Pfam" id="PF01850">
    <property type="entry name" value="PIN"/>
    <property type="match status" value="1"/>
</dbReference>
<dbReference type="EMBL" id="CP007174">
    <property type="protein sequence ID" value="AIF84346.1"/>
    <property type="molecule type" value="Genomic_DNA"/>
</dbReference>
<dbReference type="NCBIfam" id="NF010335">
    <property type="entry name" value="PRK13764.1"/>
    <property type="match status" value="1"/>
</dbReference>
<dbReference type="InterPro" id="IPR004088">
    <property type="entry name" value="KH_dom_type_1"/>
</dbReference>
<dbReference type="Pfam" id="PF00437">
    <property type="entry name" value="T2SSE"/>
    <property type="match status" value="1"/>
</dbReference>
<dbReference type="InterPro" id="IPR003593">
    <property type="entry name" value="AAA+_ATPase"/>
</dbReference>
<name>A0A075MS44_9ARCH</name>
<dbReference type="STRING" id="1459636.NTE_02293"/>
<comment type="similarity">
    <text evidence="1">In the N-terminal section; belongs to the PINc/VapC protein family.</text>
</comment>
<dbReference type="InterPro" id="IPR001482">
    <property type="entry name" value="T2SS/T4SS_dom"/>
</dbReference>
<dbReference type="KEGG" id="nev:NTE_02293"/>
<dbReference type="SMART" id="SM00382">
    <property type="entry name" value="AAA"/>
    <property type="match status" value="1"/>
</dbReference>
<evidence type="ECO:0000256" key="2">
    <source>
        <dbReference type="PROSITE-ProRule" id="PRU00117"/>
    </source>
</evidence>
<keyword evidence="2" id="KW-0694">RNA-binding</keyword>
<dbReference type="AlphaFoldDB" id="A0A075MS44"/>
<dbReference type="OrthoDB" id="7146at2157"/>
<dbReference type="Proteomes" id="UP000028194">
    <property type="component" value="Chromosome"/>
</dbReference>
<keyword evidence="7" id="KW-1185">Reference proteome</keyword>
<dbReference type="GO" id="GO:0003723">
    <property type="term" value="F:RNA binding"/>
    <property type="evidence" value="ECO:0007669"/>
    <property type="project" value="UniProtKB-UniRule"/>
</dbReference>
<evidence type="ECO:0000259" key="3">
    <source>
        <dbReference type="SMART" id="SM00322"/>
    </source>
</evidence>
<protein>
    <submittedName>
        <fullName evidence="6">ATPase, PilT family</fullName>
    </submittedName>
</protein>
<evidence type="ECO:0000313" key="7">
    <source>
        <dbReference type="Proteomes" id="UP000028194"/>
    </source>
</evidence>
<evidence type="ECO:0000259" key="5">
    <source>
        <dbReference type="SMART" id="SM00670"/>
    </source>
</evidence>
<dbReference type="SMART" id="SM00670">
    <property type="entry name" value="PINc"/>
    <property type="match status" value="1"/>
</dbReference>
<feature type="domain" description="K Homology" evidence="3">
    <location>
        <begin position="508"/>
        <end position="594"/>
    </location>
</feature>
<dbReference type="SUPFAM" id="SSF88723">
    <property type="entry name" value="PIN domain-like"/>
    <property type="match status" value="1"/>
</dbReference>
<dbReference type="InterPro" id="IPR052041">
    <property type="entry name" value="Nucleic_acid_metab_PIN/TRAM"/>
</dbReference>
<dbReference type="InterPro" id="IPR004087">
    <property type="entry name" value="KH_dom"/>
</dbReference>
<dbReference type="Gene3D" id="3.40.50.300">
    <property type="entry name" value="P-loop containing nucleotide triphosphate hydrolases"/>
    <property type="match status" value="1"/>
</dbReference>
<dbReference type="CDD" id="cd00105">
    <property type="entry name" value="KH-I"/>
    <property type="match status" value="1"/>
</dbReference>
<accession>A0A075MS44</accession>
<dbReference type="SUPFAM" id="SSF52540">
    <property type="entry name" value="P-loop containing nucleoside triphosphate hydrolases"/>
    <property type="match status" value="1"/>
</dbReference>
<dbReference type="SMART" id="SM00322">
    <property type="entry name" value="KH"/>
    <property type="match status" value="1"/>
</dbReference>
<dbReference type="PANTHER" id="PTHR11603">
    <property type="entry name" value="AAA FAMILY ATPASE"/>
    <property type="match status" value="1"/>
</dbReference>
<dbReference type="InterPro" id="IPR027417">
    <property type="entry name" value="P-loop_NTPase"/>
</dbReference>
<reference evidence="6 7" key="1">
    <citation type="journal article" date="2014" name="PLoS ONE">
        <title>Genome Sequence of Candidatus Nitrososphaera evergladensis from Group I.1b Enriched from Everglades Soil Reveals Novel Genomic Features of the Ammonia-Oxidizing Archaea.</title>
        <authorList>
            <person name="Zhalnina K.V."/>
            <person name="Dias R."/>
            <person name="Leonard M.T."/>
            <person name="Dorr de Quadros P."/>
            <person name="Camargo F.A."/>
            <person name="Drew J.C."/>
            <person name="Farmerie W.G."/>
            <person name="Daroub S.H."/>
            <person name="Triplett E.W."/>
        </authorList>
    </citation>
    <scope>NUCLEOTIDE SEQUENCE [LARGE SCALE GENOMIC DNA]</scope>
    <source>
        <strain evidence="6 7">SR1</strain>
    </source>
</reference>
<dbReference type="Pfam" id="PF00013">
    <property type="entry name" value="KH_1"/>
    <property type="match status" value="1"/>
</dbReference>
<dbReference type="InterPro" id="IPR036612">
    <property type="entry name" value="KH_dom_type_1_sf"/>
</dbReference>
<evidence type="ECO:0000313" key="6">
    <source>
        <dbReference type="EMBL" id="AIF84346.1"/>
    </source>
</evidence>